<accession>A0ABV9XBM0</accession>
<dbReference type="InterPro" id="IPR037401">
    <property type="entry name" value="SnoaL-like"/>
</dbReference>
<evidence type="ECO:0000259" key="1">
    <source>
        <dbReference type="Pfam" id="PF13474"/>
    </source>
</evidence>
<evidence type="ECO:0000313" key="3">
    <source>
        <dbReference type="Proteomes" id="UP001595829"/>
    </source>
</evidence>
<dbReference type="Proteomes" id="UP001595829">
    <property type="component" value="Unassembled WGS sequence"/>
</dbReference>
<protein>
    <submittedName>
        <fullName evidence="2">YybH family protein</fullName>
    </submittedName>
</protein>
<gene>
    <name evidence="2" type="ORF">ACFPM3_05335</name>
</gene>
<feature type="domain" description="SnoaL-like" evidence="1">
    <location>
        <begin position="8"/>
        <end position="130"/>
    </location>
</feature>
<dbReference type="Gene3D" id="3.10.450.50">
    <property type="match status" value="1"/>
</dbReference>
<reference evidence="3" key="1">
    <citation type="journal article" date="2019" name="Int. J. Syst. Evol. Microbiol.">
        <title>The Global Catalogue of Microorganisms (GCM) 10K type strain sequencing project: providing services to taxonomists for standard genome sequencing and annotation.</title>
        <authorList>
            <consortium name="The Broad Institute Genomics Platform"/>
            <consortium name="The Broad Institute Genome Sequencing Center for Infectious Disease"/>
            <person name="Wu L."/>
            <person name="Ma J."/>
        </authorList>
    </citation>
    <scope>NUCLEOTIDE SEQUENCE [LARGE SCALE GENOMIC DNA]</scope>
    <source>
        <strain evidence="3">CGMCC 4.1648</strain>
    </source>
</reference>
<proteinExistence type="predicted"/>
<dbReference type="RefSeq" id="WP_345693529.1">
    <property type="nucleotide sequence ID" value="NZ_BAABIT010000001.1"/>
</dbReference>
<dbReference type="InterPro" id="IPR032710">
    <property type="entry name" value="NTF2-like_dom_sf"/>
</dbReference>
<organism evidence="2 3">
    <name type="scientific">Streptomyces coeruleoprunus</name>
    <dbReference type="NCBI Taxonomy" id="285563"/>
    <lineage>
        <taxon>Bacteria</taxon>
        <taxon>Bacillati</taxon>
        <taxon>Actinomycetota</taxon>
        <taxon>Actinomycetes</taxon>
        <taxon>Kitasatosporales</taxon>
        <taxon>Streptomycetaceae</taxon>
        <taxon>Streptomyces</taxon>
    </lineage>
</organism>
<comment type="caution">
    <text evidence="2">The sequence shown here is derived from an EMBL/GenBank/DDBJ whole genome shotgun (WGS) entry which is preliminary data.</text>
</comment>
<dbReference type="EMBL" id="JBHSJD010000002">
    <property type="protein sequence ID" value="MFC5021576.1"/>
    <property type="molecule type" value="Genomic_DNA"/>
</dbReference>
<keyword evidence="3" id="KW-1185">Reference proteome</keyword>
<dbReference type="Pfam" id="PF13474">
    <property type="entry name" value="SnoaL_3"/>
    <property type="match status" value="1"/>
</dbReference>
<dbReference type="SUPFAM" id="SSF54427">
    <property type="entry name" value="NTF2-like"/>
    <property type="match status" value="1"/>
</dbReference>
<sequence length="143" mass="16289">MASHESDIRALLDSRVDASQTKDIDRLMSHYSDDIVYYDAVPPLQFTGREEVRGNFLRWFDAYDGPISLETHALTVASSDADIAFAHMLHLDSGTRKNGLDIGIWVRSSVCFRRLNGTWLITHEHISMPINPENLQAWFPPDM</sequence>
<evidence type="ECO:0000313" key="2">
    <source>
        <dbReference type="EMBL" id="MFC5021576.1"/>
    </source>
</evidence>
<name>A0ABV9XBM0_9ACTN</name>